<evidence type="ECO:0000256" key="1">
    <source>
        <dbReference type="ARBA" id="ARBA00023235"/>
    </source>
</evidence>
<dbReference type="SUPFAM" id="SSF51182">
    <property type="entry name" value="RmlC-like cupins"/>
    <property type="match status" value="1"/>
</dbReference>
<dbReference type="InterPro" id="IPR021120">
    <property type="entry name" value="KduI/IolB_isomerase"/>
</dbReference>
<name>A0A9D1VYN1_9FIRM</name>
<feature type="non-terminal residue" evidence="2">
    <location>
        <position position="162"/>
    </location>
</feature>
<dbReference type="Gene3D" id="2.60.120.10">
    <property type="entry name" value="Jelly Rolls"/>
    <property type="match status" value="1"/>
</dbReference>
<sequence>MGKVFGWPEFDEHGEKILTTYENDYSEMMMDIRVYRMKPEEKREFLRTGEETAVLLLEGTVTFHWEGQEKTVSRKNVFTEGPWCVHTCTGQKIAVTALTDVEILVQCTKNDRAFPGKLYTPEDAPWAYSCAGKFGNTANRRVNTIFDHDIAPDSNMVLGEVL</sequence>
<keyword evidence="1 2" id="KW-0413">Isomerase</keyword>
<dbReference type="InterPro" id="IPR014710">
    <property type="entry name" value="RmlC-like_jellyroll"/>
</dbReference>
<gene>
    <name evidence="2" type="ORF">H9981_06435</name>
</gene>
<protein>
    <submittedName>
        <fullName evidence="2">5-deoxy-glucuronate isomerase</fullName>
    </submittedName>
</protein>
<dbReference type="InterPro" id="IPR011051">
    <property type="entry name" value="RmlC_Cupin_sf"/>
</dbReference>
<dbReference type="Proteomes" id="UP000824243">
    <property type="component" value="Unassembled WGS sequence"/>
</dbReference>
<reference evidence="2" key="1">
    <citation type="journal article" date="2021" name="PeerJ">
        <title>Extensive microbial diversity within the chicken gut microbiome revealed by metagenomics and culture.</title>
        <authorList>
            <person name="Gilroy R."/>
            <person name="Ravi A."/>
            <person name="Getino M."/>
            <person name="Pursley I."/>
            <person name="Horton D.L."/>
            <person name="Alikhan N.F."/>
            <person name="Baker D."/>
            <person name="Gharbi K."/>
            <person name="Hall N."/>
            <person name="Watson M."/>
            <person name="Adriaenssens E.M."/>
            <person name="Foster-Nyarko E."/>
            <person name="Jarju S."/>
            <person name="Secka A."/>
            <person name="Antonio M."/>
            <person name="Oren A."/>
            <person name="Chaudhuri R.R."/>
            <person name="La Ragione R."/>
            <person name="Hildebrand F."/>
            <person name="Pallen M.J."/>
        </authorList>
    </citation>
    <scope>NUCLEOTIDE SEQUENCE</scope>
    <source>
        <strain evidence="2">ChiSjej5B23-15282</strain>
    </source>
</reference>
<dbReference type="Pfam" id="PF04962">
    <property type="entry name" value="KduI"/>
    <property type="match status" value="1"/>
</dbReference>
<evidence type="ECO:0000313" key="2">
    <source>
        <dbReference type="EMBL" id="HIX48632.1"/>
    </source>
</evidence>
<dbReference type="GO" id="GO:0016861">
    <property type="term" value="F:intramolecular oxidoreductase activity, interconverting aldoses and ketoses"/>
    <property type="evidence" value="ECO:0007669"/>
    <property type="project" value="InterPro"/>
</dbReference>
<evidence type="ECO:0000313" key="3">
    <source>
        <dbReference type="Proteomes" id="UP000824243"/>
    </source>
</evidence>
<comment type="caution">
    <text evidence="2">The sequence shown here is derived from an EMBL/GenBank/DDBJ whole genome shotgun (WGS) entry which is preliminary data.</text>
</comment>
<proteinExistence type="predicted"/>
<dbReference type="AlphaFoldDB" id="A0A9D1VYN1"/>
<reference evidence="2" key="2">
    <citation type="submission" date="2021-04" db="EMBL/GenBank/DDBJ databases">
        <authorList>
            <person name="Gilroy R."/>
        </authorList>
    </citation>
    <scope>NUCLEOTIDE SEQUENCE</scope>
    <source>
        <strain evidence="2">ChiSjej5B23-15282</strain>
    </source>
</reference>
<accession>A0A9D1VYN1</accession>
<organism evidence="2 3">
    <name type="scientific">Candidatus Mediterraneibacter caccavium</name>
    <dbReference type="NCBI Taxonomy" id="2838661"/>
    <lineage>
        <taxon>Bacteria</taxon>
        <taxon>Bacillati</taxon>
        <taxon>Bacillota</taxon>
        <taxon>Clostridia</taxon>
        <taxon>Lachnospirales</taxon>
        <taxon>Lachnospiraceae</taxon>
        <taxon>Mediterraneibacter</taxon>
    </lineage>
</organism>
<dbReference type="EMBL" id="DXFA01000112">
    <property type="protein sequence ID" value="HIX48632.1"/>
    <property type="molecule type" value="Genomic_DNA"/>
</dbReference>